<dbReference type="Proteomes" id="UP000028701">
    <property type="component" value="Unassembled WGS sequence"/>
</dbReference>
<dbReference type="AlphaFoldDB" id="A0A081CVK2"/>
<sequence length="200" mass="22229">MKATTLLEKVYLIGLANFRNEASAWSKLSLTFSKFGVAHSITVMNMSKLDIMLRQLERELVAEFANSQYDDNSFSTGLIVALSDAWLLGIYEAIRAARDMKPVEEKLDALYAALTLVRIPVAKAQLAGANRKFPSLLMVPAGDEVDDNQKPYAHDGSYLVASNCCTQTGAKVWYPFNLKTQKTDRISRIELSDQFLALAL</sequence>
<evidence type="ECO:0000313" key="1">
    <source>
        <dbReference type="EMBL" id="GAK70698.1"/>
    </source>
</evidence>
<proteinExistence type="predicted"/>
<comment type="caution">
    <text evidence="1">The sequence shown here is derived from an EMBL/GenBank/DDBJ whole genome shotgun (WGS) entry which is preliminary data.</text>
</comment>
<organism evidence="1 2">
    <name type="scientific">Agrobacterium rubi TR3 = NBRC 13261</name>
    <dbReference type="NCBI Taxonomy" id="1368415"/>
    <lineage>
        <taxon>Bacteria</taxon>
        <taxon>Pseudomonadati</taxon>
        <taxon>Pseudomonadota</taxon>
        <taxon>Alphaproteobacteria</taxon>
        <taxon>Hyphomicrobiales</taxon>
        <taxon>Rhizobiaceae</taxon>
        <taxon>Rhizobium/Agrobacterium group</taxon>
        <taxon>Agrobacterium</taxon>
    </lineage>
</organism>
<accession>A0A081CVK2</accession>
<evidence type="ECO:0000313" key="2">
    <source>
        <dbReference type="Proteomes" id="UP000028701"/>
    </source>
</evidence>
<name>A0A081CVK2_9HYPH</name>
<dbReference type="RefSeq" id="WP_045230284.1">
    <property type="nucleotide sequence ID" value="NZ_BBJU01000013.1"/>
</dbReference>
<reference evidence="1 2" key="1">
    <citation type="submission" date="2014-08" db="EMBL/GenBank/DDBJ databases">
        <title>Whole genome shotgun sequence of Rhizobium rubi NBRC 13261.</title>
        <authorList>
            <person name="Katano-Makiyama Y."/>
            <person name="Hosoyama A."/>
            <person name="Hashimoto M."/>
            <person name="Hosoyama Y."/>
            <person name="Noguchi M."/>
            <person name="Tsuchikane K."/>
            <person name="Uohara A."/>
            <person name="Ohji S."/>
            <person name="Ichikawa N."/>
            <person name="Kimura A."/>
            <person name="Yamazoe A."/>
            <person name="Fujita N."/>
        </authorList>
    </citation>
    <scope>NUCLEOTIDE SEQUENCE [LARGE SCALE GENOMIC DNA]</scope>
    <source>
        <strain evidence="1 2">NBRC 13261</strain>
    </source>
</reference>
<gene>
    <name evidence="1" type="ORF">RRU01S_13_00360</name>
</gene>
<protein>
    <submittedName>
        <fullName evidence="1">Uncharacterized protein</fullName>
    </submittedName>
</protein>
<dbReference type="EMBL" id="BBJU01000013">
    <property type="protein sequence ID" value="GAK70698.1"/>
    <property type="molecule type" value="Genomic_DNA"/>
</dbReference>
<dbReference type="OrthoDB" id="8450538at2"/>